<reference evidence="3" key="1">
    <citation type="journal article" date="2016" name="Genome Announc.">
        <title>Draft Genome Sequences of Methanobrevibacter curvatus DSM11111, Methanobrevibacter cuticularis DSM11139, Methanobrevibacter filiformis DSM11501, and Methanobrevibacter oralis DSM7256.</title>
        <authorList>
            <person name="Poehlein A."/>
            <person name="Seedorf H."/>
        </authorList>
    </citation>
    <scope>NUCLEOTIDE SEQUENCE [LARGE SCALE GENOMIC DNA]</scope>
    <source>
        <strain evidence="3">DSM 7256 / JCM 30027 / ZR</strain>
    </source>
</reference>
<gene>
    <name evidence="2" type="ORF">MBORA_00990</name>
</gene>
<dbReference type="PATRIC" id="fig|66851.6.peg.126"/>
<sequence length="295" mass="33805">MVLENFCKNCGKRILPNQPYCPNCGNRTSYNDMDSEYILTIPIHNIGFFNFDIDFSPYINNIRRNFKYEICGCGFLNEKSNDFCPMCGTKRVNNRFYNLFKPKRDKNYLDNVLCDCGTINSKENSFCENCGNQLKKDEIHTFNNNYSNFNIEFDESVFCFCGQENEKNALFCTKCGRPIKSCGKNDDLNILCACSTLNEITSDYCIGCGADLKKENVKISCVCGTLNDINDSFCISCNRPLNPQRLIKSRVICSCGQILDFKDDYCISCGKNIKRAIEKRNILFNTVNNIKGLFR</sequence>
<evidence type="ECO:0000313" key="2">
    <source>
        <dbReference type="EMBL" id="KZX14193.1"/>
    </source>
</evidence>
<evidence type="ECO:0000259" key="1">
    <source>
        <dbReference type="Pfam" id="PF13240"/>
    </source>
</evidence>
<dbReference type="InterPro" id="IPR026870">
    <property type="entry name" value="Zinc_ribbon_dom"/>
</dbReference>
<dbReference type="OrthoDB" id="77408at2157"/>
<keyword evidence="3" id="KW-1185">Reference proteome</keyword>
<proteinExistence type="predicted"/>
<feature type="domain" description="Zinc-ribbon" evidence="1">
    <location>
        <begin position="6"/>
        <end position="26"/>
    </location>
</feature>
<dbReference type="Pfam" id="PF13240">
    <property type="entry name" value="Zn_Ribbon_1"/>
    <property type="match status" value="1"/>
</dbReference>
<protein>
    <submittedName>
        <fullName evidence="2">Double zinc ribbon</fullName>
    </submittedName>
</protein>
<accession>A0A166C6V8</accession>
<dbReference type="Proteomes" id="UP000077428">
    <property type="component" value="Unassembled WGS sequence"/>
</dbReference>
<name>A0A166C6V8_METOA</name>
<organism evidence="2 3">
    <name type="scientific">Methanobrevibacter oralis</name>
    <dbReference type="NCBI Taxonomy" id="66851"/>
    <lineage>
        <taxon>Archaea</taxon>
        <taxon>Methanobacteriati</taxon>
        <taxon>Methanobacteriota</taxon>
        <taxon>Methanomada group</taxon>
        <taxon>Methanobacteria</taxon>
        <taxon>Methanobacteriales</taxon>
        <taxon>Methanobacteriaceae</taxon>
        <taxon>Methanobrevibacter</taxon>
    </lineage>
</organism>
<dbReference type="RefSeq" id="WP_063720080.1">
    <property type="nucleotide sequence ID" value="NZ_CAJVUI010000002.1"/>
</dbReference>
<dbReference type="EMBL" id="LWMU01000022">
    <property type="protein sequence ID" value="KZX14193.1"/>
    <property type="molecule type" value="Genomic_DNA"/>
</dbReference>
<comment type="caution">
    <text evidence="2">The sequence shown here is derived from an EMBL/GenBank/DDBJ whole genome shotgun (WGS) entry which is preliminary data.</text>
</comment>
<dbReference type="AlphaFoldDB" id="A0A166C6V8"/>
<dbReference type="STRING" id="66851.MBORA_00990"/>
<evidence type="ECO:0000313" key="3">
    <source>
        <dbReference type="Proteomes" id="UP000077428"/>
    </source>
</evidence>